<dbReference type="InterPro" id="IPR029032">
    <property type="entry name" value="AhpD-like"/>
</dbReference>
<keyword evidence="2" id="KW-0575">Peroxidase</keyword>
<dbReference type="Gene3D" id="1.20.1290.10">
    <property type="entry name" value="AhpD-like"/>
    <property type="match status" value="1"/>
</dbReference>
<dbReference type="EMBL" id="FNCN01000015">
    <property type="protein sequence ID" value="SDH41783.1"/>
    <property type="molecule type" value="Genomic_DNA"/>
</dbReference>
<keyword evidence="3" id="KW-1185">Reference proteome</keyword>
<evidence type="ECO:0000256" key="1">
    <source>
        <dbReference type="SAM" id="MobiDB-lite"/>
    </source>
</evidence>
<sequence length="397" mass="40980">MGRLLTRMTLGRSTAQVRHVTPVPPGSAEGLVARVYEQMERDLGMQAAPVMLHSPAPGPLAACWLLLRETLLAADPADRAAAEAVAAGVSLANSCPYCVDVHSMVIGGLGFGRDAVAIRRGDLTAVADPRLRDLSTWAWASGRRGGAAGDTPSPPPMSWAAPWAASPVAPAPAAPAAPADTPPAAPLASLSPERAAGMAGVAVASHYITRMVNVFLGESLLPLALSASARSRFMALIGRVAASRARRPPVAGLSLGLVPYAPLPPDLSWARPAETVAGAFGRAYAVVDGAAVRSVTEPVRDAVLETLAAWDGLPPGPESAWIDKPLSLLPLEERAQGRLALLTAMASHRVPPSLMAACRDELGGGGEADRTLVELTAWASLTAARRVGEWIGAGVPR</sequence>
<proteinExistence type="predicted"/>
<dbReference type="SUPFAM" id="SSF69118">
    <property type="entry name" value="AhpD-like"/>
    <property type="match status" value="1"/>
</dbReference>
<reference evidence="2 3" key="1">
    <citation type="submission" date="2016-10" db="EMBL/GenBank/DDBJ databases">
        <authorList>
            <person name="de Groot N.N."/>
        </authorList>
    </citation>
    <scope>NUCLEOTIDE SEQUENCE [LARGE SCALE GENOMIC DNA]</scope>
    <source>
        <strain evidence="2 3">CPCC 201354</strain>
    </source>
</reference>
<dbReference type="RefSeq" id="WP_218125903.1">
    <property type="nucleotide sequence ID" value="NZ_FNCN01000015.1"/>
</dbReference>
<dbReference type="AlphaFoldDB" id="A0A1G8C8Z6"/>
<dbReference type="Proteomes" id="UP000198923">
    <property type="component" value="Unassembled WGS sequence"/>
</dbReference>
<evidence type="ECO:0000313" key="3">
    <source>
        <dbReference type="Proteomes" id="UP000198923"/>
    </source>
</evidence>
<dbReference type="STRING" id="504805.SAMN05421505_11596"/>
<keyword evidence="2" id="KW-0560">Oxidoreductase</keyword>
<feature type="region of interest" description="Disordered" evidence="1">
    <location>
        <begin position="142"/>
        <end position="162"/>
    </location>
</feature>
<evidence type="ECO:0000313" key="2">
    <source>
        <dbReference type="EMBL" id="SDH41783.1"/>
    </source>
</evidence>
<protein>
    <submittedName>
        <fullName evidence="2">Alkylhydroperoxidase AhpD family core domain-containing protein</fullName>
    </submittedName>
</protein>
<dbReference type="GO" id="GO:0004601">
    <property type="term" value="F:peroxidase activity"/>
    <property type="evidence" value="ECO:0007669"/>
    <property type="project" value="UniProtKB-KW"/>
</dbReference>
<organism evidence="2 3">
    <name type="scientific">Sinosporangium album</name>
    <dbReference type="NCBI Taxonomy" id="504805"/>
    <lineage>
        <taxon>Bacteria</taxon>
        <taxon>Bacillati</taxon>
        <taxon>Actinomycetota</taxon>
        <taxon>Actinomycetes</taxon>
        <taxon>Streptosporangiales</taxon>
        <taxon>Streptosporangiaceae</taxon>
        <taxon>Sinosporangium</taxon>
    </lineage>
</organism>
<accession>A0A1G8C8Z6</accession>
<gene>
    <name evidence="2" type="ORF">SAMN05421505_11596</name>
</gene>
<name>A0A1G8C8Z6_9ACTN</name>